<dbReference type="STRING" id="157687.HMPREF3180_01986"/>
<dbReference type="AlphaFoldDB" id="A0A133ZZ55"/>
<reference evidence="2" key="1">
    <citation type="submission" date="2016-01" db="EMBL/GenBank/DDBJ databases">
        <authorList>
            <person name="Mitreva M."/>
            <person name="Pepin K.H."/>
            <person name="Mihindukulasuriya K.A."/>
            <person name="Fulton R."/>
            <person name="Fronick C."/>
            <person name="O'Laughlin M."/>
            <person name="Miner T."/>
            <person name="Herter B."/>
            <person name="Rosa B.A."/>
            <person name="Cordes M."/>
            <person name="Tomlinson C."/>
            <person name="Wollam A."/>
            <person name="Palsikar V.B."/>
            <person name="Mardis E.R."/>
            <person name="Wilson R.K."/>
        </authorList>
    </citation>
    <scope>NUCLEOTIDE SEQUENCE [LARGE SCALE GENOMIC DNA]</scope>
    <source>
        <strain evidence="2">KA00185</strain>
    </source>
</reference>
<evidence type="ECO:0000313" key="1">
    <source>
        <dbReference type="EMBL" id="KXB60728.1"/>
    </source>
</evidence>
<dbReference type="EMBL" id="LSDD01000150">
    <property type="protein sequence ID" value="KXB60728.1"/>
    <property type="molecule type" value="Genomic_DNA"/>
</dbReference>
<sequence length="479" mass="56610">MKKIFLIIVLFFIINLNLAALTMKEKIQQDLSKAGVKQEIIDETVKLDKKFGEGFVEEDGDGKRATESKDEWEKLYQKDKRNYVALERLIESYFVTGIPNDPQKKKYVSEYLKMDIPEDRKNFVLGRDFWNCSENKNIKNEYFEKVKKISDNQYYLKVIDFFEYLSRESKNINEDNNLKTVKPKINEITQKMDEIDKILDNKNLLEKYRISDEEAYSDQLTFFMVGGILKAFTSDTEGMVNDFINKIANKKISKEVAEYNKNKEMMTVMTIQMAMALKGFFGEMSEKEITKLEKLTKKLQGTEMFKRIMENSEKGETIENDSYLEEKRKNFESLSDDDQIKQIVNQKKFDYIETRIDKEKKIFDWTFGCDGLNCKLVFLGKNKDFEKKIKLKDLKEKEKIVRILIFGKKEEDEEISEGVFLRKGTDSKDNKFYVYDDKNEDKILTVFEGQNENLDFFKFVNEILGEDYRNIEAKYGGRD</sequence>
<protein>
    <submittedName>
        <fullName evidence="1">Uncharacterized protein</fullName>
    </submittedName>
</protein>
<evidence type="ECO:0000313" key="2">
    <source>
        <dbReference type="Proteomes" id="UP000070483"/>
    </source>
</evidence>
<organism evidence="1 2">
    <name type="scientific">Leptotrichia wadei</name>
    <dbReference type="NCBI Taxonomy" id="157687"/>
    <lineage>
        <taxon>Bacteria</taxon>
        <taxon>Fusobacteriati</taxon>
        <taxon>Fusobacteriota</taxon>
        <taxon>Fusobacteriia</taxon>
        <taxon>Fusobacteriales</taxon>
        <taxon>Leptotrichiaceae</taxon>
        <taxon>Leptotrichia</taxon>
    </lineage>
</organism>
<proteinExistence type="predicted"/>
<keyword evidence="2" id="KW-1185">Reference proteome</keyword>
<name>A0A133ZZ55_9FUSO</name>
<gene>
    <name evidence="1" type="ORF">HMPREF3180_01986</name>
</gene>
<dbReference type="OrthoDB" id="78658at2"/>
<comment type="caution">
    <text evidence="1">The sequence shown here is derived from an EMBL/GenBank/DDBJ whole genome shotgun (WGS) entry which is preliminary data.</text>
</comment>
<dbReference type="Proteomes" id="UP000070483">
    <property type="component" value="Unassembled WGS sequence"/>
</dbReference>
<accession>A0A133ZZ55</accession>
<dbReference type="PATRIC" id="fig|157687.3.peg.1986"/>